<organism evidence="1 2">
    <name type="scientific">Naganishia cerealis</name>
    <dbReference type="NCBI Taxonomy" id="610337"/>
    <lineage>
        <taxon>Eukaryota</taxon>
        <taxon>Fungi</taxon>
        <taxon>Dikarya</taxon>
        <taxon>Basidiomycota</taxon>
        <taxon>Agaricomycotina</taxon>
        <taxon>Tremellomycetes</taxon>
        <taxon>Filobasidiales</taxon>
        <taxon>Filobasidiaceae</taxon>
        <taxon>Naganishia</taxon>
    </lineage>
</organism>
<dbReference type="EMBL" id="JASBWR010000115">
    <property type="protein sequence ID" value="KAJ9094110.1"/>
    <property type="molecule type" value="Genomic_DNA"/>
</dbReference>
<evidence type="ECO:0000313" key="1">
    <source>
        <dbReference type="EMBL" id="KAJ9094110.1"/>
    </source>
</evidence>
<gene>
    <name evidence="1" type="ORF">QFC19_008062</name>
</gene>
<name>A0ACC2V5B7_9TREE</name>
<evidence type="ECO:0000313" key="2">
    <source>
        <dbReference type="Proteomes" id="UP001241377"/>
    </source>
</evidence>
<sequence length="578" mass="64133">MIRADIYTAIEDRHDSAAVGRAFLSIIAGVQSAGITPAERDSLITSIIADLADENITSTSSNSPVWRSWDEETYEAALECVKVLSRSQAGSSSLSTPASIQILLFHAKGQTKKATALTGGCKSQQSAVSAVCNTLLLHQNAPELYAKAGYGDWAIKQLDETDASTENERMWSFLMGRVVMILTSRATYGFLGKMVDELEGLRILKRKLMEVAQSPLVTYPAVAEYMKILYHVFALYPETQGREWDHRFNELASPVTDALLAFPKAELTSPFSNMINVLTRFSPIVLREIVQPSSRLLEGASKIFDATRLFFERTLPPPPWKPGDVAPSEQYESQLLESLDEVLPPPLLVLVNLINSSKAVKQRLKQRIIPSDLDRSPASLPLEERPDVLGHLLRLSRSAVNHVTAGAAGELLWALCNEDDVEMIIASVLTEEIGYGNAAGILFNKGIPVPPARGAKIEEIPEDNAEPNVAEPDFSRNPITGLYQPENISLDPIADMTEEEKEQEAEKMMALFDRMARNPTMQLVENPLKDAVRTGKIDEFEKLERDKELQELLKQEQEDEAEAEKEISDWKKRMGKAT</sequence>
<comment type="caution">
    <text evidence="1">The sequence shown here is derived from an EMBL/GenBank/DDBJ whole genome shotgun (WGS) entry which is preliminary data.</text>
</comment>
<keyword evidence="2" id="KW-1185">Reference proteome</keyword>
<accession>A0ACC2V5B7</accession>
<reference evidence="1" key="1">
    <citation type="submission" date="2023-04" db="EMBL/GenBank/DDBJ databases">
        <title>Draft Genome sequencing of Naganishia species isolated from polar environments using Oxford Nanopore Technology.</title>
        <authorList>
            <person name="Leo P."/>
            <person name="Venkateswaran K."/>
        </authorList>
    </citation>
    <scope>NUCLEOTIDE SEQUENCE</scope>
    <source>
        <strain evidence="1">MNA-CCFEE 5261</strain>
    </source>
</reference>
<dbReference type="Proteomes" id="UP001241377">
    <property type="component" value="Unassembled WGS sequence"/>
</dbReference>
<protein>
    <submittedName>
        <fullName evidence="1">Uncharacterized protein</fullName>
    </submittedName>
</protein>
<proteinExistence type="predicted"/>